<dbReference type="InterPro" id="IPR036188">
    <property type="entry name" value="FAD/NAD-bd_sf"/>
</dbReference>
<dbReference type="PANTHER" id="PTHR43755:SF1">
    <property type="entry name" value="FAD-DEPENDENT PYRIDINE NUCLEOTIDE-DISULPHIDE OXIDOREDUCTASE"/>
    <property type="match status" value="1"/>
</dbReference>
<dbReference type="PANTHER" id="PTHR43755">
    <property type="match status" value="1"/>
</dbReference>
<feature type="domain" description="FAD/NAD(P)-binding" evidence="1">
    <location>
        <begin position="3"/>
        <end position="119"/>
    </location>
</feature>
<organism evidence="2">
    <name type="scientific">mine drainage metagenome</name>
    <dbReference type="NCBI Taxonomy" id="410659"/>
    <lineage>
        <taxon>unclassified sequences</taxon>
        <taxon>metagenomes</taxon>
        <taxon>ecological metagenomes</taxon>
    </lineage>
</organism>
<dbReference type="EMBL" id="CABQ01000015">
    <property type="protein sequence ID" value="CBI06737.1"/>
    <property type="molecule type" value="Genomic_DNA"/>
</dbReference>
<dbReference type="Pfam" id="PF07992">
    <property type="entry name" value="Pyr_redox_2"/>
    <property type="match status" value="1"/>
</dbReference>
<dbReference type="InterPro" id="IPR023753">
    <property type="entry name" value="FAD/NAD-binding_dom"/>
</dbReference>
<comment type="caution">
    <text evidence="2">The sequence shown here is derived from an EMBL/GenBank/DDBJ whole genome shotgun (WGS) entry which is preliminary data.</text>
</comment>
<dbReference type="AlphaFoldDB" id="E6QHM3"/>
<dbReference type="GO" id="GO:0016491">
    <property type="term" value="F:oxidoreductase activity"/>
    <property type="evidence" value="ECO:0007669"/>
    <property type="project" value="InterPro"/>
</dbReference>
<dbReference type="Gene3D" id="3.50.50.60">
    <property type="entry name" value="FAD/NAD(P)-binding domain"/>
    <property type="match status" value="2"/>
</dbReference>
<accession>E6QHM3</accession>
<dbReference type="SUPFAM" id="SSF51905">
    <property type="entry name" value="FAD/NAD(P)-binding domain"/>
    <property type="match status" value="2"/>
</dbReference>
<sequence>MKHLLILGGGTAGTMMANKLQPVLKAQGWQVTIVDNTEEHYYQPGFMFVPFGVYRLQEIVRPRRQYLPSGVKFVQSSIDHIETDKNRVILKDQSVLPYDYLIIATGTDVHPEQTEGLVDEDWGKNKFDFYTPKGADLLGQFLKGWQGGRMVVNPIEMPIKCPVAPLEFLFLADAYFTEKGIRDKVEICLVTPLPGAFTRPKAAEILGDMLQRKGIEVIPDFGLARVDSKEKKLVSWEDTEVKYDLLVSVPLNLGDPCIGRSGMGDVSNFVPTEKETLLAKGLDNVFVIGDATNLPTSKAGSVVHFQSDVLYDNFLEHIENRPMPSRFDGHSNCFIETGFGKAMLIDFNYDVEPLPGDFPLPGIGPFPLLKESSVNHYGKLMFRWMYWNILLRGLKLPMDPEMSMAGKRV</sequence>
<evidence type="ECO:0000259" key="1">
    <source>
        <dbReference type="Pfam" id="PF07992"/>
    </source>
</evidence>
<dbReference type="InterPro" id="IPR052541">
    <property type="entry name" value="SQRD"/>
</dbReference>
<protein>
    <submittedName>
        <fullName evidence="2">FAD-dependent pyridine nucleotide-disulphide oxidoreductase</fullName>
    </submittedName>
</protein>
<evidence type="ECO:0000313" key="2">
    <source>
        <dbReference type="EMBL" id="CBI06737.1"/>
    </source>
</evidence>
<name>E6QHM3_9ZZZZ</name>
<gene>
    <name evidence="2" type="ORF">CARN6_0004</name>
</gene>
<proteinExistence type="predicted"/>
<reference evidence="2" key="1">
    <citation type="submission" date="2009-10" db="EMBL/GenBank/DDBJ databases">
        <title>Diversity of trophic interactions inside an arsenic-rich microbial ecosystem.</title>
        <authorList>
            <person name="Bertin P.N."/>
            <person name="Heinrich-Salmeron A."/>
            <person name="Pelletier E."/>
            <person name="Goulhen-Chollet F."/>
            <person name="Arsene-Ploetze F."/>
            <person name="Gallien S."/>
            <person name="Calteau A."/>
            <person name="Vallenet D."/>
            <person name="Casiot C."/>
            <person name="Chane-Woon-Ming B."/>
            <person name="Giloteaux L."/>
            <person name="Barakat M."/>
            <person name="Bonnefoy V."/>
            <person name="Bruneel O."/>
            <person name="Chandler M."/>
            <person name="Cleiss J."/>
            <person name="Duran R."/>
            <person name="Elbaz-Poulichet F."/>
            <person name="Fonknechten N."/>
            <person name="Lauga B."/>
            <person name="Mornico D."/>
            <person name="Ortet P."/>
            <person name="Schaeffer C."/>
            <person name="Siguier P."/>
            <person name="Alexander Thil Smith A."/>
            <person name="Van Dorsselaer A."/>
            <person name="Weissenbach J."/>
            <person name="Medigue C."/>
            <person name="Le Paslier D."/>
        </authorList>
    </citation>
    <scope>NUCLEOTIDE SEQUENCE</scope>
</reference>